<reference evidence="1" key="2">
    <citation type="journal article" date="2020" name="Microorganisms">
        <title>Osmotic Adaptation and Compatible Solute Biosynthesis of Phototrophic Bacteria as Revealed from Genome Analyses.</title>
        <authorList>
            <person name="Imhoff J.F."/>
            <person name="Rahn T."/>
            <person name="Kunzel S."/>
            <person name="Keller A."/>
            <person name="Neulinger S.C."/>
        </authorList>
    </citation>
    <scope>NUCLEOTIDE SEQUENCE</scope>
    <source>
        <strain evidence="1">DSM 11080</strain>
    </source>
</reference>
<dbReference type="RefSeq" id="WP_200348774.1">
    <property type="nucleotide sequence ID" value="NZ_NRSJ01000078.1"/>
</dbReference>
<dbReference type="AlphaFoldDB" id="A0AAJ0U8N8"/>
<gene>
    <name evidence="1" type="ORF">CKO40_22850</name>
</gene>
<dbReference type="EMBL" id="NRSJ01000078">
    <property type="protein sequence ID" value="MBK1707291.1"/>
    <property type="molecule type" value="Genomic_DNA"/>
</dbReference>
<evidence type="ECO:0008006" key="3">
    <source>
        <dbReference type="Google" id="ProtNLM"/>
    </source>
</evidence>
<comment type="caution">
    <text evidence="1">The sequence shown here is derived from an EMBL/GenBank/DDBJ whole genome shotgun (WGS) entry which is preliminary data.</text>
</comment>
<accession>A0AAJ0U8N8</accession>
<keyword evidence="2" id="KW-1185">Reference proteome</keyword>
<sequence>MTPSATQRSWINPEKALYYQVFLGQDLFGDWTLIKVWGGIGLNRGRMHSTGVASYEAGVELVGEIAWRRAQRGYASVSPDANDRAQ</sequence>
<proteinExistence type="predicted"/>
<reference evidence="1" key="1">
    <citation type="submission" date="2017-08" db="EMBL/GenBank/DDBJ databases">
        <authorList>
            <person name="Imhoff J.F."/>
            <person name="Rahn T."/>
            <person name="Kuenzel S."/>
            <person name="Neulinger S.C."/>
        </authorList>
    </citation>
    <scope>NUCLEOTIDE SEQUENCE</scope>
    <source>
        <strain evidence="1">DSM 11080</strain>
    </source>
</reference>
<evidence type="ECO:0000313" key="1">
    <source>
        <dbReference type="EMBL" id="MBK1707291.1"/>
    </source>
</evidence>
<dbReference type="Proteomes" id="UP001296776">
    <property type="component" value="Unassembled WGS sequence"/>
</dbReference>
<name>A0AAJ0U8N8_9GAMM</name>
<evidence type="ECO:0000313" key="2">
    <source>
        <dbReference type="Proteomes" id="UP001296776"/>
    </source>
</evidence>
<protein>
    <recommendedName>
        <fullName evidence="3">WGR domain-containing protein</fullName>
    </recommendedName>
</protein>
<organism evidence="1 2">
    <name type="scientific">Halochromatium glycolicum</name>
    <dbReference type="NCBI Taxonomy" id="85075"/>
    <lineage>
        <taxon>Bacteria</taxon>
        <taxon>Pseudomonadati</taxon>
        <taxon>Pseudomonadota</taxon>
        <taxon>Gammaproteobacteria</taxon>
        <taxon>Chromatiales</taxon>
        <taxon>Chromatiaceae</taxon>
        <taxon>Halochromatium</taxon>
    </lineage>
</organism>